<evidence type="ECO:0000313" key="2">
    <source>
        <dbReference type="Proteomes" id="UP001295684"/>
    </source>
</evidence>
<accession>A0AAD2D8L5</accession>
<protein>
    <recommendedName>
        <fullName evidence="3">DNA-directed RNA polymerase subunit</fullName>
    </recommendedName>
</protein>
<evidence type="ECO:0008006" key="3">
    <source>
        <dbReference type="Google" id="ProtNLM"/>
    </source>
</evidence>
<proteinExistence type="predicted"/>
<name>A0AAD2D8L5_EUPCR</name>
<dbReference type="Proteomes" id="UP001295684">
    <property type="component" value="Unassembled WGS sequence"/>
</dbReference>
<dbReference type="AlphaFoldDB" id="A0AAD2D8L5"/>
<evidence type="ECO:0000313" key="1">
    <source>
        <dbReference type="EMBL" id="CAI2383661.1"/>
    </source>
</evidence>
<reference evidence="1" key="1">
    <citation type="submission" date="2023-07" db="EMBL/GenBank/DDBJ databases">
        <authorList>
            <consortium name="AG Swart"/>
            <person name="Singh M."/>
            <person name="Singh A."/>
            <person name="Seah K."/>
            <person name="Emmerich C."/>
        </authorList>
    </citation>
    <scope>NUCLEOTIDE SEQUENCE</scope>
    <source>
        <strain evidence="1">DP1</strain>
    </source>
</reference>
<sequence length="145" mass="16549">MTTVAIHFCSNCNNILYPQGRILSAKEDGLGTLNYKCNICGMVEQAETTSKDAYKICVDTNYEEERDIQIDPLIIHDPTYLRKKGVECENCDNDEVIMYHHHLQGIIQSKVTFVYLCTNPKCLNHWVHSNEGEYPEGISDTDDSK</sequence>
<dbReference type="Gene3D" id="2.20.25.10">
    <property type="match status" value="2"/>
</dbReference>
<dbReference type="EMBL" id="CAMPGE010025960">
    <property type="protein sequence ID" value="CAI2383661.1"/>
    <property type="molecule type" value="Genomic_DNA"/>
</dbReference>
<dbReference type="SUPFAM" id="SSF57783">
    <property type="entry name" value="Zinc beta-ribbon"/>
    <property type="match status" value="2"/>
</dbReference>
<comment type="caution">
    <text evidence="1">The sequence shown here is derived from an EMBL/GenBank/DDBJ whole genome shotgun (WGS) entry which is preliminary data.</text>
</comment>
<gene>
    <name evidence="1" type="ORF">ECRASSUSDP1_LOCUS25169</name>
</gene>
<keyword evidence="2" id="KW-1185">Reference proteome</keyword>
<organism evidence="1 2">
    <name type="scientific">Euplotes crassus</name>
    <dbReference type="NCBI Taxonomy" id="5936"/>
    <lineage>
        <taxon>Eukaryota</taxon>
        <taxon>Sar</taxon>
        <taxon>Alveolata</taxon>
        <taxon>Ciliophora</taxon>
        <taxon>Intramacronucleata</taxon>
        <taxon>Spirotrichea</taxon>
        <taxon>Hypotrichia</taxon>
        <taxon>Euplotida</taxon>
        <taxon>Euplotidae</taxon>
        <taxon>Moneuplotes</taxon>
    </lineage>
</organism>